<evidence type="ECO:0000313" key="1">
    <source>
        <dbReference type="EMBL" id="PTU16784.1"/>
    </source>
</evidence>
<organism evidence="1 2">
    <name type="scientific">Aspergillus ochraceoroseus IBT 24754</name>
    <dbReference type="NCBI Taxonomy" id="1392256"/>
    <lineage>
        <taxon>Eukaryota</taxon>
        <taxon>Fungi</taxon>
        <taxon>Dikarya</taxon>
        <taxon>Ascomycota</taxon>
        <taxon>Pezizomycotina</taxon>
        <taxon>Eurotiomycetes</taxon>
        <taxon>Eurotiomycetidae</taxon>
        <taxon>Eurotiales</taxon>
        <taxon>Aspergillaceae</taxon>
        <taxon>Aspergillus</taxon>
        <taxon>Aspergillus subgen. Nidulantes</taxon>
    </lineage>
</organism>
<reference evidence="1 2" key="1">
    <citation type="journal article" date="2018" name="Proc. Natl. Acad. Sci. U.S.A.">
        <title>Linking secondary metabolites to gene clusters through genome sequencing of six diverse Aspergillus species.</title>
        <authorList>
            <person name="Kaerboelling I."/>
            <person name="Vesth T.C."/>
            <person name="Frisvad J.C."/>
            <person name="Nybo J.L."/>
            <person name="Theobald S."/>
            <person name="Kuo A."/>
            <person name="Bowyer P."/>
            <person name="Matsuda Y."/>
            <person name="Mondo S."/>
            <person name="Lyhne E.K."/>
            <person name="Kogle M.E."/>
            <person name="Clum A."/>
            <person name="Lipzen A."/>
            <person name="Salamov A."/>
            <person name="Ngan C.Y."/>
            <person name="Daum C."/>
            <person name="Chiniquy J."/>
            <person name="Barry K."/>
            <person name="LaButti K."/>
            <person name="Haridas S."/>
            <person name="Simmons B.A."/>
            <person name="Magnuson J.K."/>
            <person name="Mortensen U.H."/>
            <person name="Larsen T.O."/>
            <person name="Grigoriev I.V."/>
            <person name="Baker S.E."/>
            <person name="Andersen M.R."/>
        </authorList>
    </citation>
    <scope>NUCLEOTIDE SEQUENCE [LARGE SCALE GENOMIC DNA]</scope>
    <source>
        <strain evidence="1 2">IBT 24754</strain>
    </source>
</reference>
<sequence length="59" mass="6381">VRVVICRGCFGCGPRLSALERAVREGENPVLGGCPCPCEAPSTSRVVWECSSKWVVNFI</sequence>
<accession>A0A2T5LKH7</accession>
<evidence type="ECO:0000313" key="2">
    <source>
        <dbReference type="Proteomes" id="UP000244073"/>
    </source>
</evidence>
<name>A0A2T5LKH7_9EURO</name>
<proteinExistence type="predicted"/>
<dbReference type="OrthoDB" id="3701958at2759"/>
<dbReference type="Proteomes" id="UP000244073">
    <property type="component" value="Unassembled WGS sequence"/>
</dbReference>
<dbReference type="VEuPathDB" id="FungiDB:P175DRAFT_0447756"/>
<feature type="non-terminal residue" evidence="1">
    <location>
        <position position="1"/>
    </location>
</feature>
<dbReference type="AlphaFoldDB" id="A0A2T5LKH7"/>
<dbReference type="EMBL" id="MSFN02000029">
    <property type="protein sequence ID" value="PTU16784.1"/>
    <property type="molecule type" value="Genomic_DNA"/>
</dbReference>
<comment type="caution">
    <text evidence="1">The sequence shown here is derived from an EMBL/GenBank/DDBJ whole genome shotgun (WGS) entry which is preliminary data.</text>
</comment>
<gene>
    <name evidence="1" type="ORF">P175DRAFT_0447756</name>
</gene>
<protein>
    <submittedName>
        <fullName evidence="1">Uncharacterized protein</fullName>
    </submittedName>
</protein>